<keyword evidence="2" id="KW-1185">Reference proteome</keyword>
<organism evidence="1 2">
    <name type="scientific">Stylonychia lemnae</name>
    <name type="common">Ciliate</name>
    <dbReference type="NCBI Taxonomy" id="5949"/>
    <lineage>
        <taxon>Eukaryota</taxon>
        <taxon>Sar</taxon>
        <taxon>Alveolata</taxon>
        <taxon>Ciliophora</taxon>
        <taxon>Intramacronucleata</taxon>
        <taxon>Spirotrichea</taxon>
        <taxon>Stichotrichia</taxon>
        <taxon>Sporadotrichida</taxon>
        <taxon>Oxytrichidae</taxon>
        <taxon>Stylonychinae</taxon>
        <taxon>Stylonychia</taxon>
    </lineage>
</organism>
<evidence type="ECO:0000313" key="2">
    <source>
        <dbReference type="Proteomes" id="UP000039865"/>
    </source>
</evidence>
<dbReference type="AlphaFoldDB" id="A0A077ZXS1"/>
<dbReference type="EMBL" id="CCKQ01003573">
    <property type="protein sequence ID" value="CDW74705.1"/>
    <property type="molecule type" value="Genomic_DNA"/>
</dbReference>
<reference evidence="1 2" key="1">
    <citation type="submission" date="2014-06" db="EMBL/GenBank/DDBJ databases">
        <authorList>
            <person name="Swart Estienne"/>
        </authorList>
    </citation>
    <scope>NUCLEOTIDE SEQUENCE [LARGE SCALE GENOMIC DNA]</scope>
    <source>
        <strain evidence="1 2">130c</strain>
    </source>
</reference>
<dbReference type="Proteomes" id="UP000039865">
    <property type="component" value="Unassembled WGS sequence"/>
</dbReference>
<protein>
    <submittedName>
        <fullName evidence="1">Uncharacterized protein</fullName>
    </submittedName>
</protein>
<dbReference type="InParanoid" id="A0A077ZXS1"/>
<proteinExistence type="predicted"/>
<accession>A0A077ZXS1</accession>
<name>A0A077ZXS1_STYLE</name>
<evidence type="ECO:0000313" key="1">
    <source>
        <dbReference type="EMBL" id="CDW74705.1"/>
    </source>
</evidence>
<gene>
    <name evidence="1" type="primary">Contig7313.g7812</name>
    <name evidence="1" type="ORF">STYLEM_3687</name>
</gene>
<sequence>MEKVTLKDYGSIEEDSLQSYQGEDLMFQEQLDITQFNMRSHSLSYIDSQNEYFQSPKSQENYQKDGESLQLLSAQNHRPTALSASRSSIGQYYKERSSISFTSLFNVKRLIVKAPNGTYQYGMLHC</sequence>